<dbReference type="PROSITE" id="PS50893">
    <property type="entry name" value="ABC_TRANSPORTER_2"/>
    <property type="match status" value="1"/>
</dbReference>
<dbReference type="Gene3D" id="3.40.50.300">
    <property type="entry name" value="P-loop containing nucleotide triphosphate hydrolases"/>
    <property type="match status" value="1"/>
</dbReference>
<evidence type="ECO:0000313" key="6">
    <source>
        <dbReference type="EMBL" id="RST87447.1"/>
    </source>
</evidence>
<name>A0A429Z177_9HYPH</name>
<evidence type="ECO:0000259" key="5">
    <source>
        <dbReference type="PROSITE" id="PS50893"/>
    </source>
</evidence>
<comment type="caution">
    <text evidence="6">The sequence shown here is derived from an EMBL/GenBank/DDBJ whole genome shotgun (WGS) entry which is preliminary data.</text>
</comment>
<evidence type="ECO:0000256" key="4">
    <source>
        <dbReference type="ARBA" id="ARBA00022840"/>
    </source>
</evidence>
<sequence>MSLDDPILSVDAVSRHYRLPRRSLLAPAPRLAAVQEASLVVGRGEVLGVVGESGSGKSTLARMVMGLERPDGGTILIDGVDPHRCARGELKRLRTRMQMVFQDPFGSLDPRRSIGWSVAEPLLAASGLAGAARKAAVLYMLGRVGIDPDAAPRYPHEFSGGQRQRIAIARALVTKPALLVADEPVASLDVSVQAQILNLLMDLHEAFGLSMLVISHDLAVIASICDRVAVMQSGRIVETGATRAVLTNPGHAYTKELVSAFA</sequence>
<dbReference type="SUPFAM" id="SSF52540">
    <property type="entry name" value="P-loop containing nucleoside triphosphate hydrolases"/>
    <property type="match status" value="1"/>
</dbReference>
<dbReference type="RefSeq" id="WP_126698482.1">
    <property type="nucleotide sequence ID" value="NZ_RWKW01000017.1"/>
</dbReference>
<keyword evidence="3" id="KW-0547">Nucleotide-binding</keyword>
<dbReference type="PANTHER" id="PTHR43776:SF7">
    <property type="entry name" value="D,D-DIPEPTIDE TRANSPORT ATP-BINDING PROTEIN DDPF-RELATED"/>
    <property type="match status" value="1"/>
</dbReference>
<dbReference type="CDD" id="cd03257">
    <property type="entry name" value="ABC_NikE_OppD_transporters"/>
    <property type="match status" value="1"/>
</dbReference>
<dbReference type="Proteomes" id="UP000278398">
    <property type="component" value="Unassembled WGS sequence"/>
</dbReference>
<dbReference type="Pfam" id="PF00005">
    <property type="entry name" value="ABC_tran"/>
    <property type="match status" value="1"/>
</dbReference>
<evidence type="ECO:0000256" key="3">
    <source>
        <dbReference type="ARBA" id="ARBA00022741"/>
    </source>
</evidence>
<dbReference type="InterPro" id="IPR003439">
    <property type="entry name" value="ABC_transporter-like_ATP-bd"/>
</dbReference>
<dbReference type="InterPro" id="IPR027417">
    <property type="entry name" value="P-loop_NTPase"/>
</dbReference>
<dbReference type="InterPro" id="IPR003593">
    <property type="entry name" value="AAA+_ATPase"/>
</dbReference>
<dbReference type="PROSITE" id="PS00211">
    <property type="entry name" value="ABC_TRANSPORTER_1"/>
    <property type="match status" value="1"/>
</dbReference>
<gene>
    <name evidence="6" type="ORF">EJC49_05595</name>
</gene>
<dbReference type="PANTHER" id="PTHR43776">
    <property type="entry name" value="TRANSPORT ATP-BINDING PROTEIN"/>
    <property type="match status" value="1"/>
</dbReference>
<keyword evidence="7" id="KW-1185">Reference proteome</keyword>
<dbReference type="GO" id="GO:0055085">
    <property type="term" value="P:transmembrane transport"/>
    <property type="evidence" value="ECO:0007669"/>
    <property type="project" value="UniProtKB-ARBA"/>
</dbReference>
<dbReference type="EMBL" id="RWKW01000017">
    <property type="protein sequence ID" value="RST87447.1"/>
    <property type="molecule type" value="Genomic_DNA"/>
</dbReference>
<evidence type="ECO:0000256" key="1">
    <source>
        <dbReference type="ARBA" id="ARBA00005417"/>
    </source>
</evidence>
<dbReference type="InterPro" id="IPR017871">
    <property type="entry name" value="ABC_transporter-like_CS"/>
</dbReference>
<dbReference type="GO" id="GO:0005524">
    <property type="term" value="F:ATP binding"/>
    <property type="evidence" value="ECO:0007669"/>
    <property type="project" value="UniProtKB-KW"/>
</dbReference>
<proteinExistence type="inferred from homology"/>
<comment type="similarity">
    <text evidence="1">Belongs to the ABC transporter superfamily.</text>
</comment>
<evidence type="ECO:0000313" key="7">
    <source>
        <dbReference type="Proteomes" id="UP000278398"/>
    </source>
</evidence>
<evidence type="ECO:0000256" key="2">
    <source>
        <dbReference type="ARBA" id="ARBA00022448"/>
    </source>
</evidence>
<keyword evidence="2" id="KW-0813">Transport</keyword>
<dbReference type="OrthoDB" id="9815712at2"/>
<accession>A0A429Z177</accession>
<reference evidence="6 7" key="1">
    <citation type="submission" date="2018-12" db="EMBL/GenBank/DDBJ databases">
        <title>Mesorhizobium carbonis sp. nov., isolated from coal mine water.</title>
        <authorList>
            <person name="Xin W."/>
            <person name="Xu Z."/>
            <person name="Xiang F."/>
            <person name="Zhang J."/>
            <person name="Xi L."/>
            <person name="Liu J."/>
        </authorList>
    </citation>
    <scope>NUCLEOTIDE SEQUENCE [LARGE SCALE GENOMIC DNA]</scope>
    <source>
        <strain evidence="6 7">B2.3</strain>
    </source>
</reference>
<feature type="domain" description="ABC transporter" evidence="5">
    <location>
        <begin position="8"/>
        <end position="258"/>
    </location>
</feature>
<organism evidence="6 7">
    <name type="scientific">Aquibium carbonis</name>
    <dbReference type="NCBI Taxonomy" id="2495581"/>
    <lineage>
        <taxon>Bacteria</taxon>
        <taxon>Pseudomonadati</taxon>
        <taxon>Pseudomonadota</taxon>
        <taxon>Alphaproteobacteria</taxon>
        <taxon>Hyphomicrobiales</taxon>
        <taxon>Phyllobacteriaceae</taxon>
        <taxon>Aquibium</taxon>
    </lineage>
</organism>
<dbReference type="GO" id="GO:0016887">
    <property type="term" value="F:ATP hydrolysis activity"/>
    <property type="evidence" value="ECO:0007669"/>
    <property type="project" value="InterPro"/>
</dbReference>
<dbReference type="SMART" id="SM00382">
    <property type="entry name" value="AAA"/>
    <property type="match status" value="1"/>
</dbReference>
<dbReference type="InterPro" id="IPR050319">
    <property type="entry name" value="ABC_transp_ATP-bind"/>
</dbReference>
<dbReference type="AlphaFoldDB" id="A0A429Z177"/>
<keyword evidence="4 6" id="KW-0067">ATP-binding</keyword>
<protein>
    <submittedName>
        <fullName evidence="6">ABC transporter ATP-binding protein</fullName>
    </submittedName>
</protein>